<dbReference type="InterPro" id="IPR050534">
    <property type="entry name" value="Coronavir_polyprotein_1ab"/>
</dbReference>
<dbReference type="InterPro" id="IPR041679">
    <property type="entry name" value="DNA2/NAM7-like_C"/>
</dbReference>
<evidence type="ECO:0000256" key="10">
    <source>
        <dbReference type="ARBA" id="ARBA00023242"/>
    </source>
</evidence>
<organism evidence="12 13">
    <name type="scientific">Phakopsora pachyrhizi</name>
    <name type="common">Asian soybean rust disease fungus</name>
    <dbReference type="NCBI Taxonomy" id="170000"/>
    <lineage>
        <taxon>Eukaryota</taxon>
        <taxon>Fungi</taxon>
        <taxon>Dikarya</taxon>
        <taxon>Basidiomycota</taxon>
        <taxon>Pucciniomycotina</taxon>
        <taxon>Pucciniomycetes</taxon>
        <taxon>Pucciniales</taxon>
        <taxon>Phakopsoraceae</taxon>
        <taxon>Phakopsora</taxon>
    </lineage>
</organism>
<evidence type="ECO:0000256" key="4">
    <source>
        <dbReference type="ARBA" id="ARBA00012551"/>
    </source>
</evidence>
<dbReference type="InterPro" id="IPR003593">
    <property type="entry name" value="AAA+_ATPase"/>
</dbReference>
<evidence type="ECO:0000256" key="2">
    <source>
        <dbReference type="ARBA" id="ARBA00004496"/>
    </source>
</evidence>
<dbReference type="Gene3D" id="2.40.30.270">
    <property type="match status" value="1"/>
</dbReference>
<sequence>MTSPKELGAWFDGHLRLLRIERESEKVEFDLLTSEKVRMGQTRLLERMGISIGSLGVRQINIGSGGKTVIELERPAQFHTDPKLPYHSFRPGVPAGIIDHDLGSSKSTAKSSEKKDLKVIEGVISRVSDTSLSIIMASKDDQSQLEIPTRCRIVKLADTATFDRLESTMKSLRESCESTGLCVESSKNDRGLTQPSKNHLCHTGVKDIVVPDCATHLNDSQKRALQHALSSLPVTLIFGPPGTGKTHTLASIIAALFHRGDRILVVAASNLAIDNIAERLLGLGLPLTRLGHPARILETLSRSTLEHQVNTSEDSEIIDDLKREINENLKKLTSQGKERLRGKARSEVYKDVQELRKDFRHRDRGRTLNILKKARIVCATTHGAGSRQLENERFDVAIVDACWIPILKCQKKLILAGDPLQLPPTVKSLNRSSTTKKISNLDLEVKTNSPKTGSTSQKRALKMMKPPRTLEKTMFDRLLGNYPEMCCLLEVQYRMNESIMRFPCQELYDSKLRAADSVAKHLLKNLPHIKNHDEDGISDPVLFLDTAGSYMFDRKAENSEGGLLNENEADLVVKRVVELVNCGLKSEEIMVISPYAAQVSLLDSLLKPKFPTLSIGSIDSCQGRESEAVIISLCRSNSEGVIGFLSENRRLNVAMTRAKRHLTVIGDSDTLSKGGDFLKHWMDWLENNAEVRVVGM</sequence>
<keyword evidence="13" id="KW-1185">Reference proteome</keyword>
<evidence type="ECO:0000313" key="13">
    <source>
        <dbReference type="Proteomes" id="UP001153365"/>
    </source>
</evidence>
<name>A0AAV0AMY3_PHAPC</name>
<dbReference type="InterPro" id="IPR041677">
    <property type="entry name" value="DNA2/NAM7_AAA_11"/>
</dbReference>
<dbReference type="GO" id="GO:0005737">
    <property type="term" value="C:cytoplasm"/>
    <property type="evidence" value="ECO:0007669"/>
    <property type="project" value="UniProtKB-SubCell"/>
</dbReference>
<keyword evidence="10" id="KW-0539">Nucleus</keyword>
<dbReference type="GO" id="GO:0043139">
    <property type="term" value="F:5'-3' DNA helicase activity"/>
    <property type="evidence" value="ECO:0007669"/>
    <property type="project" value="TreeGrafter"/>
</dbReference>
<keyword evidence="5" id="KW-0963">Cytoplasm</keyword>
<protein>
    <recommendedName>
        <fullName evidence="4">DNA helicase</fullName>
        <ecNumber evidence="4">3.6.4.12</ecNumber>
    </recommendedName>
</protein>
<proteinExistence type="inferred from homology"/>
<dbReference type="Proteomes" id="UP001153365">
    <property type="component" value="Unassembled WGS sequence"/>
</dbReference>
<evidence type="ECO:0000259" key="11">
    <source>
        <dbReference type="SMART" id="SM00382"/>
    </source>
</evidence>
<keyword evidence="7 12" id="KW-0378">Hydrolase</keyword>
<dbReference type="Pfam" id="PF13087">
    <property type="entry name" value="AAA_12"/>
    <property type="match status" value="1"/>
</dbReference>
<dbReference type="Gene3D" id="3.40.50.300">
    <property type="entry name" value="P-loop containing nucleotide triphosphate hydrolases"/>
    <property type="match status" value="2"/>
</dbReference>
<accession>A0AAV0AMY3</accession>
<evidence type="ECO:0000256" key="6">
    <source>
        <dbReference type="ARBA" id="ARBA00022741"/>
    </source>
</evidence>
<keyword evidence="8" id="KW-0347">Helicase</keyword>
<evidence type="ECO:0000256" key="9">
    <source>
        <dbReference type="ARBA" id="ARBA00022840"/>
    </source>
</evidence>
<comment type="similarity">
    <text evidence="3">Belongs to the DNA2/NAM7 helicase family.</text>
</comment>
<keyword evidence="9" id="KW-0067">ATP-binding</keyword>
<dbReference type="CDD" id="cd18808">
    <property type="entry name" value="SF1_C_Upf1"/>
    <property type="match status" value="1"/>
</dbReference>
<dbReference type="InterPro" id="IPR027417">
    <property type="entry name" value="P-loop_NTPase"/>
</dbReference>
<dbReference type="SMART" id="SM00382">
    <property type="entry name" value="AAA"/>
    <property type="match status" value="1"/>
</dbReference>
<dbReference type="AlphaFoldDB" id="A0AAV0AMY3"/>
<dbReference type="Pfam" id="PF13086">
    <property type="entry name" value="AAA_11"/>
    <property type="match status" value="1"/>
</dbReference>
<dbReference type="InterPro" id="IPR047187">
    <property type="entry name" value="SF1_C_Upf1"/>
</dbReference>
<evidence type="ECO:0000256" key="5">
    <source>
        <dbReference type="ARBA" id="ARBA00022490"/>
    </source>
</evidence>
<evidence type="ECO:0000256" key="8">
    <source>
        <dbReference type="ARBA" id="ARBA00022806"/>
    </source>
</evidence>
<evidence type="ECO:0000256" key="3">
    <source>
        <dbReference type="ARBA" id="ARBA00007913"/>
    </source>
</evidence>
<evidence type="ECO:0000256" key="7">
    <source>
        <dbReference type="ARBA" id="ARBA00022801"/>
    </source>
</evidence>
<dbReference type="Pfam" id="PF21138">
    <property type="entry name" value="SMUBP-2_HCS1_1B"/>
    <property type="match status" value="1"/>
</dbReference>
<evidence type="ECO:0000313" key="12">
    <source>
        <dbReference type="EMBL" id="CAH7670226.1"/>
    </source>
</evidence>
<dbReference type="GO" id="GO:0005524">
    <property type="term" value="F:ATP binding"/>
    <property type="evidence" value="ECO:0007669"/>
    <property type="project" value="UniProtKB-KW"/>
</dbReference>
<dbReference type="GO" id="GO:0016787">
    <property type="term" value="F:hydrolase activity"/>
    <property type="evidence" value="ECO:0007669"/>
    <property type="project" value="UniProtKB-KW"/>
</dbReference>
<reference evidence="12" key="1">
    <citation type="submission" date="2022-06" db="EMBL/GenBank/DDBJ databases">
        <authorList>
            <consortium name="SYNGENTA / RWTH Aachen University"/>
        </authorList>
    </citation>
    <scope>NUCLEOTIDE SEQUENCE</scope>
</reference>
<evidence type="ECO:0000256" key="1">
    <source>
        <dbReference type="ARBA" id="ARBA00004123"/>
    </source>
</evidence>
<keyword evidence="6" id="KW-0547">Nucleotide-binding</keyword>
<dbReference type="PANTHER" id="PTHR43788">
    <property type="entry name" value="DNA2/NAM7 HELICASE FAMILY MEMBER"/>
    <property type="match status" value="1"/>
</dbReference>
<dbReference type="EC" id="3.6.4.12" evidence="4"/>
<dbReference type="SUPFAM" id="SSF52540">
    <property type="entry name" value="P-loop containing nucleoside triphosphate hydrolases"/>
    <property type="match status" value="1"/>
</dbReference>
<dbReference type="EMBL" id="CALTRL010000957">
    <property type="protein sequence ID" value="CAH7670226.1"/>
    <property type="molecule type" value="Genomic_DNA"/>
</dbReference>
<feature type="domain" description="AAA+ ATPase" evidence="11">
    <location>
        <begin position="231"/>
        <end position="400"/>
    </location>
</feature>
<comment type="caution">
    <text evidence="12">The sequence shown here is derived from an EMBL/GenBank/DDBJ whole genome shotgun (WGS) entry which is preliminary data.</text>
</comment>
<dbReference type="GO" id="GO:0003723">
    <property type="term" value="F:RNA binding"/>
    <property type="evidence" value="ECO:0007669"/>
    <property type="project" value="InterPro"/>
</dbReference>
<dbReference type="PANTHER" id="PTHR43788:SF8">
    <property type="entry name" value="DNA-BINDING PROTEIN SMUBP-2"/>
    <property type="match status" value="1"/>
</dbReference>
<dbReference type="InterPro" id="IPR048761">
    <property type="entry name" value="SMUBP-2_HCS1_1B"/>
</dbReference>
<comment type="subcellular location">
    <subcellularLocation>
        <location evidence="2">Cytoplasm</location>
    </subcellularLocation>
    <subcellularLocation>
        <location evidence="1">Nucleus</location>
    </subcellularLocation>
</comment>
<gene>
    <name evidence="12" type="ORF">PPACK8108_LOCUS4937</name>
</gene>
<dbReference type="GO" id="GO:0005634">
    <property type="term" value="C:nucleus"/>
    <property type="evidence" value="ECO:0007669"/>
    <property type="project" value="UniProtKB-SubCell"/>
</dbReference>